<feature type="compositionally biased region" description="Basic residues" evidence="1">
    <location>
        <begin position="52"/>
        <end position="70"/>
    </location>
</feature>
<gene>
    <name evidence="2" type="ORF">MM415A03156_0019</name>
</gene>
<protein>
    <submittedName>
        <fullName evidence="2">Uncharacterized protein</fullName>
    </submittedName>
</protein>
<evidence type="ECO:0000256" key="1">
    <source>
        <dbReference type="SAM" id="MobiDB-lite"/>
    </source>
</evidence>
<accession>A0A6M3JN11</accession>
<dbReference type="AlphaFoldDB" id="A0A6M3JN11"/>
<name>A0A6M3JN11_9ZZZZ</name>
<reference evidence="2" key="1">
    <citation type="submission" date="2020-03" db="EMBL/GenBank/DDBJ databases">
        <title>The deep terrestrial virosphere.</title>
        <authorList>
            <person name="Holmfeldt K."/>
            <person name="Nilsson E."/>
            <person name="Simone D."/>
            <person name="Lopez-Fernandez M."/>
            <person name="Wu X."/>
            <person name="de Brujin I."/>
            <person name="Lundin D."/>
            <person name="Andersson A."/>
            <person name="Bertilsson S."/>
            <person name="Dopson M."/>
        </authorList>
    </citation>
    <scope>NUCLEOTIDE SEQUENCE</scope>
    <source>
        <strain evidence="2">MM415A03156</strain>
    </source>
</reference>
<organism evidence="2">
    <name type="scientific">viral metagenome</name>
    <dbReference type="NCBI Taxonomy" id="1070528"/>
    <lineage>
        <taxon>unclassified sequences</taxon>
        <taxon>metagenomes</taxon>
        <taxon>organismal metagenomes</taxon>
    </lineage>
</organism>
<sequence length="78" mass="8841">MGFLSVFKNMFALTRKQVKEEAHIPVANPKPIYSAGGGERFKKAGPALRKFRKARKVRNKMAARSRRVNQARREGVSI</sequence>
<dbReference type="EMBL" id="MT141877">
    <property type="protein sequence ID" value="QJA71504.1"/>
    <property type="molecule type" value="Genomic_DNA"/>
</dbReference>
<proteinExistence type="predicted"/>
<evidence type="ECO:0000313" key="2">
    <source>
        <dbReference type="EMBL" id="QJA71504.1"/>
    </source>
</evidence>
<feature type="region of interest" description="Disordered" evidence="1">
    <location>
        <begin position="52"/>
        <end position="78"/>
    </location>
</feature>